<keyword evidence="12" id="KW-1185">Reference proteome</keyword>
<dbReference type="PANTHER" id="PTHR13085">
    <property type="entry name" value="MICROSOMAL SIGNAL PEPTIDASE 25 KDA SUBUNIT"/>
    <property type="match status" value="1"/>
</dbReference>
<protein>
    <recommendedName>
        <fullName evidence="3">Signal peptidase complex subunit 2</fullName>
    </recommendedName>
</protein>
<comment type="caution">
    <text evidence="11">The sequence shown here is derived from an EMBL/GenBank/DDBJ whole genome shotgun (WGS) entry which is preliminary data.</text>
</comment>
<evidence type="ECO:0000256" key="2">
    <source>
        <dbReference type="ARBA" id="ARBA00007324"/>
    </source>
</evidence>
<evidence type="ECO:0000256" key="1">
    <source>
        <dbReference type="ARBA" id="ARBA00004477"/>
    </source>
</evidence>
<dbReference type="GO" id="GO:0005787">
    <property type="term" value="C:signal peptidase complex"/>
    <property type="evidence" value="ECO:0007669"/>
    <property type="project" value="InterPro"/>
</dbReference>
<dbReference type="Proteomes" id="UP001302602">
    <property type="component" value="Unassembled WGS sequence"/>
</dbReference>
<dbReference type="RefSeq" id="XP_062650959.1">
    <property type="nucleotide sequence ID" value="XM_062790370.1"/>
</dbReference>
<dbReference type="GeneID" id="87827140"/>
<reference evidence="11" key="2">
    <citation type="submission" date="2023-05" db="EMBL/GenBank/DDBJ databases">
        <authorList>
            <consortium name="Lawrence Berkeley National Laboratory"/>
            <person name="Steindorff A."/>
            <person name="Hensen N."/>
            <person name="Bonometti L."/>
            <person name="Westerberg I."/>
            <person name="Brannstrom I.O."/>
            <person name="Guillou S."/>
            <person name="Cros-Aarteil S."/>
            <person name="Calhoun S."/>
            <person name="Haridas S."/>
            <person name="Kuo A."/>
            <person name="Mondo S."/>
            <person name="Pangilinan J."/>
            <person name="Riley R."/>
            <person name="Labutti K."/>
            <person name="Andreopoulos B."/>
            <person name="Lipzen A."/>
            <person name="Chen C."/>
            <person name="Yanf M."/>
            <person name="Daum C."/>
            <person name="Ng V."/>
            <person name="Clum A."/>
            <person name="Ohm R."/>
            <person name="Martin F."/>
            <person name="Silar P."/>
            <person name="Natvig D."/>
            <person name="Lalanne C."/>
            <person name="Gautier V."/>
            <person name="Ament-Velasquez S.L."/>
            <person name="Kruys A."/>
            <person name="Hutchinson M.I."/>
            <person name="Powell A.J."/>
            <person name="Barry K."/>
            <person name="Miller A.N."/>
            <person name="Grigoriev I.V."/>
            <person name="Debuchy R."/>
            <person name="Gladieux P."/>
            <person name="Thoren M.H."/>
            <person name="Johannesson H."/>
        </authorList>
    </citation>
    <scope>NUCLEOTIDE SEQUENCE</scope>
    <source>
        <strain evidence="11">CBS 731.68</strain>
    </source>
</reference>
<evidence type="ECO:0000256" key="3">
    <source>
        <dbReference type="ARBA" id="ARBA00017057"/>
    </source>
</evidence>
<dbReference type="AlphaFoldDB" id="A0AAN6U656"/>
<feature type="compositionally biased region" description="Low complexity" evidence="9">
    <location>
        <begin position="216"/>
        <end position="225"/>
    </location>
</feature>
<evidence type="ECO:0000256" key="6">
    <source>
        <dbReference type="ARBA" id="ARBA00022989"/>
    </source>
</evidence>
<sequence>MASSQDKITVYNLADLKNTSDDAIPNYLNSLGFTQSHRLTDVRLALGYTAFALAAACFAWDYKFGFDSTKHLTAAAVALYTLLNGLLTLWVCYVERGTVYVGTAPSAAGGETVRISTATKKNVPTYHVTVEVTGKGGKEVVETVKVSRSFTEWFDGAGRFVAAPFQAMLAGSVGVIGRADPKRAAKAREEADGPAAYTPEMLNVLAQANVSVVGSAAEEATGSEAAEAKKAGKRRKA</sequence>
<feature type="transmembrane region" description="Helical" evidence="10">
    <location>
        <begin position="72"/>
        <end position="91"/>
    </location>
</feature>
<evidence type="ECO:0000256" key="10">
    <source>
        <dbReference type="SAM" id="Phobius"/>
    </source>
</evidence>
<evidence type="ECO:0000313" key="11">
    <source>
        <dbReference type="EMBL" id="KAK4127188.1"/>
    </source>
</evidence>
<comment type="function">
    <text evidence="8">Component of the signal peptidase complex (SPC) which catalyzes the cleavage of N-terminal signal sequences from nascent proteins as they are translocated into the lumen of the endoplasmic reticulum. Enhances the enzymatic activity of SPC and facilitates the interactions between different components of the translocation site.</text>
</comment>
<dbReference type="InterPro" id="IPR009582">
    <property type="entry name" value="Spc2/SPCS2"/>
</dbReference>
<dbReference type="PANTHER" id="PTHR13085:SF0">
    <property type="entry name" value="SIGNAL PEPTIDASE COMPLEX SUBUNIT 2"/>
    <property type="match status" value="1"/>
</dbReference>
<feature type="region of interest" description="Disordered" evidence="9">
    <location>
        <begin position="216"/>
        <end position="237"/>
    </location>
</feature>
<keyword evidence="7 10" id="KW-0472">Membrane</keyword>
<evidence type="ECO:0000256" key="5">
    <source>
        <dbReference type="ARBA" id="ARBA00022824"/>
    </source>
</evidence>
<evidence type="ECO:0000313" key="12">
    <source>
        <dbReference type="Proteomes" id="UP001302602"/>
    </source>
</evidence>
<accession>A0AAN6U656</accession>
<dbReference type="Pfam" id="PF06703">
    <property type="entry name" value="SPC25"/>
    <property type="match status" value="1"/>
</dbReference>
<evidence type="ECO:0000256" key="7">
    <source>
        <dbReference type="ARBA" id="ARBA00023136"/>
    </source>
</evidence>
<proteinExistence type="inferred from homology"/>
<comment type="subcellular location">
    <subcellularLocation>
        <location evidence="1">Endoplasmic reticulum membrane</location>
        <topology evidence="1">Multi-pass membrane protein</topology>
    </subcellularLocation>
</comment>
<organism evidence="11 12">
    <name type="scientific">Parathielavia appendiculata</name>
    <dbReference type="NCBI Taxonomy" id="2587402"/>
    <lineage>
        <taxon>Eukaryota</taxon>
        <taxon>Fungi</taxon>
        <taxon>Dikarya</taxon>
        <taxon>Ascomycota</taxon>
        <taxon>Pezizomycotina</taxon>
        <taxon>Sordariomycetes</taxon>
        <taxon>Sordariomycetidae</taxon>
        <taxon>Sordariales</taxon>
        <taxon>Chaetomiaceae</taxon>
        <taxon>Parathielavia</taxon>
    </lineage>
</organism>
<evidence type="ECO:0000256" key="4">
    <source>
        <dbReference type="ARBA" id="ARBA00022692"/>
    </source>
</evidence>
<name>A0AAN6U656_9PEZI</name>
<comment type="similarity">
    <text evidence="2">Belongs to the SPCS2 family.</text>
</comment>
<evidence type="ECO:0000256" key="8">
    <source>
        <dbReference type="ARBA" id="ARBA00045608"/>
    </source>
</evidence>
<feature type="transmembrane region" description="Helical" evidence="10">
    <location>
        <begin position="42"/>
        <end position="60"/>
    </location>
</feature>
<reference evidence="11" key="1">
    <citation type="journal article" date="2023" name="Mol. Phylogenet. Evol.">
        <title>Genome-scale phylogeny and comparative genomics of the fungal order Sordariales.</title>
        <authorList>
            <person name="Hensen N."/>
            <person name="Bonometti L."/>
            <person name="Westerberg I."/>
            <person name="Brannstrom I.O."/>
            <person name="Guillou S."/>
            <person name="Cros-Aarteil S."/>
            <person name="Calhoun S."/>
            <person name="Haridas S."/>
            <person name="Kuo A."/>
            <person name="Mondo S."/>
            <person name="Pangilinan J."/>
            <person name="Riley R."/>
            <person name="LaButti K."/>
            <person name="Andreopoulos B."/>
            <person name="Lipzen A."/>
            <person name="Chen C."/>
            <person name="Yan M."/>
            <person name="Daum C."/>
            <person name="Ng V."/>
            <person name="Clum A."/>
            <person name="Steindorff A."/>
            <person name="Ohm R.A."/>
            <person name="Martin F."/>
            <person name="Silar P."/>
            <person name="Natvig D.O."/>
            <person name="Lalanne C."/>
            <person name="Gautier V."/>
            <person name="Ament-Velasquez S.L."/>
            <person name="Kruys A."/>
            <person name="Hutchinson M.I."/>
            <person name="Powell A.J."/>
            <person name="Barry K."/>
            <person name="Miller A.N."/>
            <person name="Grigoriev I.V."/>
            <person name="Debuchy R."/>
            <person name="Gladieux P."/>
            <person name="Hiltunen Thoren M."/>
            <person name="Johannesson H."/>
        </authorList>
    </citation>
    <scope>NUCLEOTIDE SEQUENCE</scope>
    <source>
        <strain evidence="11">CBS 731.68</strain>
    </source>
</reference>
<keyword evidence="6 10" id="KW-1133">Transmembrane helix</keyword>
<keyword evidence="4 10" id="KW-0812">Transmembrane</keyword>
<dbReference type="EMBL" id="MU853224">
    <property type="protein sequence ID" value="KAK4127188.1"/>
    <property type="molecule type" value="Genomic_DNA"/>
</dbReference>
<evidence type="ECO:0000256" key="9">
    <source>
        <dbReference type="SAM" id="MobiDB-lite"/>
    </source>
</evidence>
<dbReference type="GO" id="GO:0045047">
    <property type="term" value="P:protein targeting to ER"/>
    <property type="evidence" value="ECO:0007669"/>
    <property type="project" value="TreeGrafter"/>
</dbReference>
<dbReference type="GO" id="GO:0006465">
    <property type="term" value="P:signal peptide processing"/>
    <property type="evidence" value="ECO:0007669"/>
    <property type="project" value="InterPro"/>
</dbReference>
<gene>
    <name evidence="11" type="ORF">N657DRAFT_611577</name>
</gene>
<keyword evidence="5" id="KW-0256">Endoplasmic reticulum</keyword>